<keyword evidence="2" id="KW-1185">Reference proteome</keyword>
<reference evidence="1 2" key="1">
    <citation type="submission" date="2020-08" db="EMBL/GenBank/DDBJ databases">
        <title>Genomic Encyclopedia of Type Strains, Phase IV (KMG-IV): sequencing the most valuable type-strain genomes for metagenomic binning, comparative biology and taxonomic classification.</title>
        <authorList>
            <person name="Goeker M."/>
        </authorList>
    </citation>
    <scope>NUCLEOTIDE SEQUENCE [LARGE SCALE GENOMIC DNA]</scope>
    <source>
        <strain evidence="1 2">DSM 5895</strain>
    </source>
</reference>
<dbReference type="Proteomes" id="UP000533469">
    <property type="component" value="Unassembled WGS sequence"/>
</dbReference>
<dbReference type="RefSeq" id="WP_183191139.1">
    <property type="nucleotide sequence ID" value="NZ_JACICD010000007.1"/>
</dbReference>
<evidence type="ECO:0000313" key="2">
    <source>
        <dbReference type="Proteomes" id="UP000533469"/>
    </source>
</evidence>
<comment type="caution">
    <text evidence="1">The sequence shown here is derived from an EMBL/GenBank/DDBJ whole genome shotgun (WGS) entry which is preliminary data.</text>
</comment>
<proteinExistence type="predicted"/>
<accession>A0A839ZE19</accession>
<gene>
    <name evidence="1" type="ORF">FHS55_003619</name>
</gene>
<organism evidence="1 2">
    <name type="scientific">Ancylobacter tetraedralis</name>
    <dbReference type="NCBI Taxonomy" id="217068"/>
    <lineage>
        <taxon>Bacteria</taxon>
        <taxon>Pseudomonadati</taxon>
        <taxon>Pseudomonadota</taxon>
        <taxon>Alphaproteobacteria</taxon>
        <taxon>Hyphomicrobiales</taxon>
        <taxon>Xanthobacteraceae</taxon>
        <taxon>Ancylobacter</taxon>
    </lineage>
</organism>
<sequence>MMNNPRHRRRAQSRVLAIRMEDMRQAMIRRAFMAVSAGLAVAAGLAVVWHGF</sequence>
<dbReference type="EMBL" id="JACICD010000007">
    <property type="protein sequence ID" value="MBB3772994.1"/>
    <property type="molecule type" value="Genomic_DNA"/>
</dbReference>
<evidence type="ECO:0000313" key="1">
    <source>
        <dbReference type="EMBL" id="MBB3772994.1"/>
    </source>
</evidence>
<name>A0A839ZE19_9HYPH</name>
<protein>
    <submittedName>
        <fullName evidence="1">Uncharacterized protein</fullName>
    </submittedName>
</protein>
<dbReference type="AlphaFoldDB" id="A0A839ZE19"/>